<dbReference type="AlphaFoldDB" id="A0A1I5MXH1"/>
<reference evidence="1 2" key="1">
    <citation type="submission" date="2016-10" db="EMBL/GenBank/DDBJ databases">
        <authorList>
            <person name="de Groot N.N."/>
        </authorList>
    </citation>
    <scope>NUCLEOTIDE SEQUENCE [LARGE SCALE GENOMIC DNA]</scope>
    <source>
        <strain evidence="2">E92,LMG 26720,CCM 7988</strain>
    </source>
</reference>
<evidence type="ECO:0000313" key="1">
    <source>
        <dbReference type="EMBL" id="SFP14244.1"/>
    </source>
</evidence>
<dbReference type="RefSeq" id="WP_092011539.1">
    <property type="nucleotide sequence ID" value="NZ_FOXH01000001.1"/>
</dbReference>
<gene>
    <name evidence="1" type="ORF">SAMN04515674_101496</name>
</gene>
<protein>
    <submittedName>
        <fullName evidence="1">Uncharacterized protein</fullName>
    </submittedName>
</protein>
<keyword evidence="2" id="KW-1185">Reference proteome</keyword>
<dbReference type="Proteomes" id="UP000199306">
    <property type="component" value="Unassembled WGS sequence"/>
</dbReference>
<name>A0A1I5MXH1_9BACT</name>
<accession>A0A1I5MXH1</accession>
<evidence type="ECO:0000313" key="2">
    <source>
        <dbReference type="Proteomes" id="UP000199306"/>
    </source>
</evidence>
<organism evidence="1 2">
    <name type="scientific">Pseudarcicella hirudinis</name>
    <dbReference type="NCBI Taxonomy" id="1079859"/>
    <lineage>
        <taxon>Bacteria</taxon>
        <taxon>Pseudomonadati</taxon>
        <taxon>Bacteroidota</taxon>
        <taxon>Cytophagia</taxon>
        <taxon>Cytophagales</taxon>
        <taxon>Flectobacillaceae</taxon>
        <taxon>Pseudarcicella</taxon>
    </lineage>
</organism>
<dbReference type="STRING" id="1079859.SAMN04515674_101496"/>
<dbReference type="EMBL" id="FOXH01000001">
    <property type="protein sequence ID" value="SFP14244.1"/>
    <property type="molecule type" value="Genomic_DNA"/>
</dbReference>
<proteinExistence type="predicted"/>
<sequence length="105" mass="12286">MKEILDELSKYVNIYGIGFTYEEKQPIVITVSEGKNWLQVEICEMFRPADLSRKSFKRHVVDKLKKAILELRGGNVGISGDYIETLEESFYMVYYEKRKPQNDGK</sequence>